<name>C1MJU3_MICPC</name>
<evidence type="ECO:0000313" key="4">
    <source>
        <dbReference type="Proteomes" id="UP000001876"/>
    </source>
</evidence>
<dbReference type="STRING" id="564608.C1MJU3"/>
<evidence type="ECO:0000256" key="1">
    <source>
        <dbReference type="SAM" id="MobiDB-lite"/>
    </source>
</evidence>
<dbReference type="Gene3D" id="3.30.2300.10">
    <property type="entry name" value="THUMP superfamily"/>
    <property type="match status" value="1"/>
</dbReference>
<feature type="compositionally biased region" description="Polar residues" evidence="1">
    <location>
        <begin position="1"/>
        <end position="10"/>
    </location>
</feature>
<evidence type="ECO:0000259" key="2">
    <source>
        <dbReference type="Pfam" id="PF02926"/>
    </source>
</evidence>
<feature type="domain" description="THUMP" evidence="2">
    <location>
        <begin position="156"/>
        <end position="245"/>
    </location>
</feature>
<dbReference type="RefSeq" id="XP_003055879.1">
    <property type="nucleotide sequence ID" value="XM_003055833.1"/>
</dbReference>
<feature type="region of interest" description="Disordered" evidence="1">
    <location>
        <begin position="172"/>
        <end position="192"/>
    </location>
</feature>
<dbReference type="CDD" id="cd11717">
    <property type="entry name" value="THUMP_THUMPD1_like"/>
    <property type="match status" value="1"/>
</dbReference>
<organism evidence="4">
    <name type="scientific">Micromonas pusilla (strain CCMP1545)</name>
    <name type="common">Picoplanktonic green alga</name>
    <dbReference type="NCBI Taxonomy" id="564608"/>
    <lineage>
        <taxon>Eukaryota</taxon>
        <taxon>Viridiplantae</taxon>
        <taxon>Chlorophyta</taxon>
        <taxon>Mamiellophyceae</taxon>
        <taxon>Mamiellales</taxon>
        <taxon>Mamiellaceae</taxon>
        <taxon>Micromonas</taxon>
    </lineage>
</organism>
<dbReference type="OMA" id="YASHEKF"/>
<dbReference type="GO" id="GO:0003723">
    <property type="term" value="F:RNA binding"/>
    <property type="evidence" value="ECO:0007669"/>
    <property type="project" value="InterPro"/>
</dbReference>
<reference evidence="3 4" key="1">
    <citation type="journal article" date="2009" name="Science">
        <title>Green evolution and dynamic adaptations revealed by genomes of the marine picoeukaryotes Micromonas.</title>
        <authorList>
            <person name="Worden A.Z."/>
            <person name="Lee J.H."/>
            <person name="Mock T."/>
            <person name="Rouze P."/>
            <person name="Simmons M.P."/>
            <person name="Aerts A.L."/>
            <person name="Allen A.E."/>
            <person name="Cuvelier M.L."/>
            <person name="Derelle E."/>
            <person name="Everett M.V."/>
            <person name="Foulon E."/>
            <person name="Grimwood J."/>
            <person name="Gundlach H."/>
            <person name="Henrissat B."/>
            <person name="Napoli C."/>
            <person name="McDonald S.M."/>
            <person name="Parker M.S."/>
            <person name="Rombauts S."/>
            <person name="Salamov A."/>
            <person name="Von Dassow P."/>
            <person name="Badger J.H."/>
            <person name="Coutinho P.M."/>
            <person name="Demir E."/>
            <person name="Dubchak I."/>
            <person name="Gentemann C."/>
            <person name="Eikrem W."/>
            <person name="Gready J.E."/>
            <person name="John U."/>
            <person name="Lanier W."/>
            <person name="Lindquist E.A."/>
            <person name="Lucas S."/>
            <person name="Mayer K.F."/>
            <person name="Moreau H."/>
            <person name="Not F."/>
            <person name="Otillar R."/>
            <person name="Panaud O."/>
            <person name="Pangilinan J."/>
            <person name="Paulsen I."/>
            <person name="Piegu B."/>
            <person name="Poliakov A."/>
            <person name="Robbens S."/>
            <person name="Schmutz J."/>
            <person name="Toulza E."/>
            <person name="Wyss T."/>
            <person name="Zelensky A."/>
            <person name="Zhou K."/>
            <person name="Armbrust E.V."/>
            <person name="Bhattacharya D."/>
            <person name="Goodenough U.W."/>
            <person name="Van de Peer Y."/>
            <person name="Grigoriev I.V."/>
        </authorList>
    </citation>
    <scope>NUCLEOTIDE SEQUENCE [LARGE SCALE GENOMIC DNA]</scope>
    <source>
        <strain evidence="3 4">CCMP1545</strain>
    </source>
</reference>
<dbReference type="SUPFAM" id="SSF143437">
    <property type="entry name" value="THUMP domain-like"/>
    <property type="match status" value="1"/>
</dbReference>
<sequence length="291" mass="32007">MRPDCSNFNLNRGIPEQLDASDTAPPPLPPWLRGFLVTARKREHAAVAGEEVASLCDDIFLREIDGVGGSREKTPPAGKRNARSTRVFAESLLIPGCPGSVFVAIKPDDADVDVVALAEKIIEDVDDDAARADVCWSRTAHAQRIIPVERIAPEYDLERLAREVIAKKFPARGRATDRGPPPTFKARSSTELVSYEEHSPAEHLHKMETEKMVADLVPDHYDVRLHDPDLTILVIVAGGSAMLAVTRGYDASQKFHKFHVRARDAARKSRHPKHPFAAVHAFAEKHGGFAA</sequence>
<dbReference type="GeneID" id="9681436"/>
<gene>
    <name evidence="3" type="ORF">MICPUCDRAFT_55097</name>
</gene>
<dbReference type="Pfam" id="PF02926">
    <property type="entry name" value="THUMP"/>
    <property type="match status" value="1"/>
</dbReference>
<evidence type="ECO:0000313" key="3">
    <source>
        <dbReference type="EMBL" id="EEH59255.1"/>
    </source>
</evidence>
<accession>C1MJU3</accession>
<dbReference type="EMBL" id="GG663736">
    <property type="protein sequence ID" value="EEH59255.1"/>
    <property type="molecule type" value="Genomic_DNA"/>
</dbReference>
<dbReference type="AlphaFoldDB" id="C1MJU3"/>
<dbReference type="InterPro" id="IPR040183">
    <property type="entry name" value="THUMPD1-like"/>
</dbReference>
<dbReference type="PANTHER" id="PTHR13452">
    <property type="entry name" value="THUMP DOMAIN CONTAINING PROTEIN 1-RELATED"/>
    <property type="match status" value="1"/>
</dbReference>
<dbReference type="KEGG" id="mpp:MICPUCDRAFT_55097"/>
<protein>
    <submittedName>
        <fullName evidence="3">Predicted protein</fullName>
    </submittedName>
</protein>
<dbReference type="Proteomes" id="UP000001876">
    <property type="component" value="Unassembled WGS sequence"/>
</dbReference>
<dbReference type="GO" id="GO:0006400">
    <property type="term" value="P:tRNA modification"/>
    <property type="evidence" value="ECO:0007669"/>
    <property type="project" value="InterPro"/>
</dbReference>
<feature type="region of interest" description="Disordered" evidence="1">
    <location>
        <begin position="1"/>
        <end position="26"/>
    </location>
</feature>
<dbReference type="InterPro" id="IPR004114">
    <property type="entry name" value="THUMP_dom"/>
</dbReference>
<keyword evidence="4" id="KW-1185">Reference proteome</keyword>
<proteinExistence type="predicted"/>
<dbReference type="PANTHER" id="PTHR13452:SF10">
    <property type="entry name" value="THUMP DOMAIN-CONTAINING PROTEIN 1"/>
    <property type="match status" value="1"/>
</dbReference>